<dbReference type="RefSeq" id="WP_320380620.1">
    <property type="nucleotide sequence ID" value="NZ_JAWDIQ010000002.1"/>
</dbReference>
<name>A0ABU5CTV6_9BACI</name>
<accession>A0ABU5CTV6</accession>
<dbReference type="InterPro" id="IPR013785">
    <property type="entry name" value="Aldolase_TIM"/>
</dbReference>
<sequence length="186" mass="20325">MKIRNGHGEHWPWWWGNTANWKKVLDIAVASNPGHINQPFETATYAKGYVDGKGIPKQLVNALVQPTGEVGKIKLANSSKILLVEDFIEVAVSLGIESIKMMPVKGTQHLEELIYLTQIAAAKGIRGVEPAGGIDASNIKEIINGVKDIDIAFFMPHIFGSTIDKLTGKTIPSKVREIISEVEDLS</sequence>
<gene>
    <name evidence="1" type="ORF">RWD45_12730</name>
</gene>
<protein>
    <submittedName>
        <fullName evidence="1">KDGP aldolase</fullName>
    </submittedName>
</protein>
<reference evidence="1 2" key="1">
    <citation type="submission" date="2023-10" db="EMBL/GenBank/DDBJ databases">
        <title>Virgibacillus soli CC-YMP-6 genome.</title>
        <authorList>
            <person name="Miliotis G."/>
            <person name="Sengupta P."/>
            <person name="Hameed A."/>
            <person name="Chuvochina M."/>
            <person name="Mcdonagh F."/>
            <person name="Simpson A.C."/>
            <person name="Singh N.K."/>
            <person name="Rekha P.D."/>
            <person name="Raman K."/>
            <person name="Hugenholtz P."/>
            <person name="Venkateswaran K."/>
        </authorList>
    </citation>
    <scope>NUCLEOTIDE SEQUENCE [LARGE SCALE GENOMIC DNA]</scope>
    <source>
        <strain evidence="1 2">CC-YMP-6</strain>
    </source>
</reference>
<organism evidence="1 2">
    <name type="scientific">Paracerasibacillus soli</name>
    <dbReference type="NCBI Taxonomy" id="480284"/>
    <lineage>
        <taxon>Bacteria</taxon>
        <taxon>Bacillati</taxon>
        <taxon>Bacillota</taxon>
        <taxon>Bacilli</taxon>
        <taxon>Bacillales</taxon>
        <taxon>Bacillaceae</taxon>
        <taxon>Paracerasibacillus</taxon>
    </lineage>
</organism>
<dbReference type="EMBL" id="JAWDIQ010000002">
    <property type="protein sequence ID" value="MDY0409274.1"/>
    <property type="molecule type" value="Genomic_DNA"/>
</dbReference>
<dbReference type="Proteomes" id="UP001275315">
    <property type="component" value="Unassembled WGS sequence"/>
</dbReference>
<comment type="caution">
    <text evidence="1">The sequence shown here is derived from an EMBL/GenBank/DDBJ whole genome shotgun (WGS) entry which is preliminary data.</text>
</comment>
<dbReference type="Pfam" id="PF07071">
    <property type="entry name" value="KDGP_aldolase"/>
    <property type="match status" value="1"/>
</dbReference>
<dbReference type="InterPro" id="IPR010763">
    <property type="entry name" value="DgaF"/>
</dbReference>
<dbReference type="Gene3D" id="3.20.20.70">
    <property type="entry name" value="Aldolase class I"/>
    <property type="match status" value="1"/>
</dbReference>
<keyword evidence="2" id="KW-1185">Reference proteome</keyword>
<proteinExistence type="predicted"/>
<evidence type="ECO:0000313" key="1">
    <source>
        <dbReference type="EMBL" id="MDY0409274.1"/>
    </source>
</evidence>
<evidence type="ECO:0000313" key="2">
    <source>
        <dbReference type="Proteomes" id="UP001275315"/>
    </source>
</evidence>